<evidence type="ECO:0000259" key="2">
    <source>
        <dbReference type="Pfam" id="PF05170"/>
    </source>
</evidence>
<dbReference type="InterPro" id="IPR052894">
    <property type="entry name" value="AsmA-related"/>
</dbReference>
<comment type="caution">
    <text evidence="3">The sequence shown here is derived from an EMBL/GenBank/DDBJ whole genome shotgun (WGS) entry which is preliminary data.</text>
</comment>
<evidence type="ECO:0000313" key="4">
    <source>
        <dbReference type="Proteomes" id="UP001529369"/>
    </source>
</evidence>
<dbReference type="PROSITE" id="PS51318">
    <property type="entry name" value="TAT"/>
    <property type="match status" value="1"/>
</dbReference>
<evidence type="ECO:0000313" key="3">
    <source>
        <dbReference type="EMBL" id="MDN3564466.1"/>
    </source>
</evidence>
<dbReference type="Pfam" id="PF05170">
    <property type="entry name" value="AsmA"/>
    <property type="match status" value="2"/>
</dbReference>
<dbReference type="PANTHER" id="PTHR30441">
    <property type="entry name" value="DUF748 DOMAIN-CONTAINING PROTEIN"/>
    <property type="match status" value="1"/>
</dbReference>
<keyword evidence="4" id="KW-1185">Reference proteome</keyword>
<feature type="compositionally biased region" description="Low complexity" evidence="1">
    <location>
        <begin position="838"/>
        <end position="850"/>
    </location>
</feature>
<feature type="region of interest" description="Disordered" evidence="1">
    <location>
        <begin position="838"/>
        <end position="871"/>
    </location>
</feature>
<dbReference type="PANTHER" id="PTHR30441:SF4">
    <property type="entry name" value="PROTEIN ASMA"/>
    <property type="match status" value="1"/>
</dbReference>
<accession>A0ABT8A4Z9</accession>
<dbReference type="InterPro" id="IPR007844">
    <property type="entry name" value="AsmA"/>
</dbReference>
<protein>
    <submittedName>
        <fullName evidence="3">AsmA family protein</fullName>
    </submittedName>
</protein>
<dbReference type="Proteomes" id="UP001529369">
    <property type="component" value="Unassembled WGS sequence"/>
</dbReference>
<reference evidence="4" key="1">
    <citation type="journal article" date="2019" name="Int. J. Syst. Evol. Microbiol.">
        <title>The Global Catalogue of Microorganisms (GCM) 10K type strain sequencing project: providing services to taxonomists for standard genome sequencing and annotation.</title>
        <authorList>
            <consortium name="The Broad Institute Genomics Platform"/>
            <consortium name="The Broad Institute Genome Sequencing Center for Infectious Disease"/>
            <person name="Wu L."/>
            <person name="Ma J."/>
        </authorList>
    </citation>
    <scope>NUCLEOTIDE SEQUENCE [LARGE SCALE GENOMIC DNA]</scope>
    <source>
        <strain evidence="4">CECT 7131</strain>
    </source>
</reference>
<feature type="region of interest" description="Disordered" evidence="1">
    <location>
        <begin position="145"/>
        <end position="168"/>
    </location>
</feature>
<feature type="region of interest" description="Disordered" evidence="1">
    <location>
        <begin position="511"/>
        <end position="534"/>
    </location>
</feature>
<gene>
    <name evidence="3" type="ORF">QWZ14_08835</name>
</gene>
<name>A0ABT8A4Z9_9PROT</name>
<dbReference type="InterPro" id="IPR006311">
    <property type="entry name" value="TAT_signal"/>
</dbReference>
<feature type="compositionally biased region" description="Low complexity" evidence="1">
    <location>
        <begin position="147"/>
        <end position="168"/>
    </location>
</feature>
<evidence type="ECO:0000256" key="1">
    <source>
        <dbReference type="SAM" id="MobiDB-lite"/>
    </source>
</evidence>
<dbReference type="RefSeq" id="WP_290316265.1">
    <property type="nucleotide sequence ID" value="NZ_JAUFPN010000102.1"/>
</dbReference>
<organism evidence="3 4">
    <name type="scientific">Paeniroseomonas aquatica</name>
    <dbReference type="NCBI Taxonomy" id="373043"/>
    <lineage>
        <taxon>Bacteria</taxon>
        <taxon>Pseudomonadati</taxon>
        <taxon>Pseudomonadota</taxon>
        <taxon>Alphaproteobacteria</taxon>
        <taxon>Acetobacterales</taxon>
        <taxon>Acetobacteraceae</taxon>
        <taxon>Paeniroseomonas</taxon>
    </lineage>
</organism>
<dbReference type="EMBL" id="JAUFPN010000102">
    <property type="protein sequence ID" value="MDN3564466.1"/>
    <property type="molecule type" value="Genomic_DNA"/>
</dbReference>
<proteinExistence type="predicted"/>
<sequence length="880" mass="89700">MSDAMPRPTRRPWLRWGLGGLAVVVLVPLAGAAIFLATFDTEAQKPRIIAAVQAATGRALTLAGPIGVKFSLVPTLTLEDVALANAPGGSRPEMARVRRVEVEFALLPLLSRRLDVRRLVLQAPDILLETDAEGRPNWAFAPDRGQAEAAAADTPANPTASPAAAPAAAARDAGRRLGIAVDQVAVTDGRLGWRDGRTGQTRLLEIASLQTKAAGATGPLQLTGRFALDGTPFTLAGDTGSLATLTDPNPASPWPLRLVLEAAGARIAAEGSIARPLQASGWRLALDARVPELQRLAPLLPDVPMPPLRDLTLVAGLADAGEALPTVSDLRLTLGPATLEALLPGLQLAGLTATMPRQDQPLALTAEATLHGQPLRLEGSLGAPALVLAAQPWPLDLKLSSGAATATLAGRIADPRGITGVDLVLALRVPELAALAPLAGGRPLPPVRDIALDSRIAERGPGFAAGAFLRDLRFASSAADAASPELTYVIGQRRGFAGSITSTRIDLDALRPPEAPGAATAEAPAAPPPARDRRVIPDLPLPLEALRLTDSSLRWQIGTLVTSGITLADLRGALVIQDGRARLDPFTATLPGGPVSLRAAADVTTTPPSVQVAALSAGLDLPPLLAALRLPAGTTGRAEFDIDIRGQGDTLRAVAAGAAGHVGLGLTSAQVEQGSGGLLARLFGDLRRGLPELGNLAEGKIGIACLAGRWALEGGIAHTQALLLDTTLGRIGGSGTANLRDERLAMQLNLDLRLPIPGVNALRIRAPVPLGGTFAQPRPEFGAVAASGLLGTADGLLRTPGNLAEGLLGALGGPQGVVPGASAAIADCGTALGAARSGRAGPVPASAVPAAPTPAPAAEGRGGTANPTQELLRGLFGRGR</sequence>
<feature type="domain" description="AsmA" evidence="2">
    <location>
        <begin position="493"/>
        <end position="664"/>
    </location>
</feature>
<feature type="domain" description="AsmA" evidence="2">
    <location>
        <begin position="23"/>
        <end position="188"/>
    </location>
</feature>